<dbReference type="Pfam" id="PF01965">
    <property type="entry name" value="DJ-1_PfpI"/>
    <property type="match status" value="1"/>
</dbReference>
<dbReference type="CDD" id="cd03136">
    <property type="entry name" value="GATase1_AraC_ArgR_like"/>
    <property type="match status" value="1"/>
</dbReference>
<dbReference type="InterPro" id="IPR018060">
    <property type="entry name" value="HTH_AraC"/>
</dbReference>
<dbReference type="SUPFAM" id="SSF46689">
    <property type="entry name" value="Homeodomain-like"/>
    <property type="match status" value="2"/>
</dbReference>
<evidence type="ECO:0000256" key="2">
    <source>
        <dbReference type="ARBA" id="ARBA00023125"/>
    </source>
</evidence>
<evidence type="ECO:0000259" key="4">
    <source>
        <dbReference type="PROSITE" id="PS01124"/>
    </source>
</evidence>
<dbReference type="InterPro" id="IPR020449">
    <property type="entry name" value="Tscrpt_reg_AraC-type_HTH"/>
</dbReference>
<reference evidence="5 6" key="1">
    <citation type="submission" date="2016-10" db="EMBL/GenBank/DDBJ databases">
        <authorList>
            <person name="de Groot N.N."/>
        </authorList>
    </citation>
    <scope>NUCLEOTIDE SEQUENCE [LARGE SCALE GENOMIC DNA]</scope>
    <source>
        <strain evidence="5 6">DSM 22012</strain>
    </source>
</reference>
<dbReference type="PANTHER" id="PTHR43280:SF2">
    <property type="entry name" value="HTH-TYPE TRANSCRIPTIONAL REGULATOR EXSA"/>
    <property type="match status" value="1"/>
</dbReference>
<dbReference type="Proteomes" id="UP000236745">
    <property type="component" value="Unassembled WGS sequence"/>
</dbReference>
<dbReference type="GO" id="GO:0003700">
    <property type="term" value="F:DNA-binding transcription factor activity"/>
    <property type="evidence" value="ECO:0007669"/>
    <property type="project" value="InterPro"/>
</dbReference>
<evidence type="ECO:0000256" key="1">
    <source>
        <dbReference type="ARBA" id="ARBA00023015"/>
    </source>
</evidence>
<evidence type="ECO:0000256" key="3">
    <source>
        <dbReference type="ARBA" id="ARBA00023163"/>
    </source>
</evidence>
<keyword evidence="1" id="KW-0805">Transcription regulation</keyword>
<dbReference type="PANTHER" id="PTHR43280">
    <property type="entry name" value="ARAC-FAMILY TRANSCRIPTIONAL REGULATOR"/>
    <property type="match status" value="1"/>
</dbReference>
<dbReference type="InterPro" id="IPR009057">
    <property type="entry name" value="Homeodomain-like_sf"/>
</dbReference>
<keyword evidence="6" id="KW-1185">Reference proteome</keyword>
<dbReference type="PRINTS" id="PR00032">
    <property type="entry name" value="HTHARAC"/>
</dbReference>
<organism evidence="5 6">
    <name type="scientific">Marinobacterium lutimaris</name>
    <dbReference type="NCBI Taxonomy" id="568106"/>
    <lineage>
        <taxon>Bacteria</taxon>
        <taxon>Pseudomonadati</taxon>
        <taxon>Pseudomonadota</taxon>
        <taxon>Gammaproteobacteria</taxon>
        <taxon>Oceanospirillales</taxon>
        <taxon>Oceanospirillaceae</taxon>
        <taxon>Marinobacterium</taxon>
    </lineage>
</organism>
<accession>A0A1H6C306</accession>
<dbReference type="Gene3D" id="3.40.50.880">
    <property type="match status" value="1"/>
</dbReference>
<dbReference type="InterPro" id="IPR002818">
    <property type="entry name" value="DJ-1/PfpI"/>
</dbReference>
<sequence length="341" mass="38114">MNNNRFSSPIKHSTRLASKDIQVTDEKKKKALFVLLENFSMVSFTGAVDVLVTSNLITTCPVFDVETASLDGEKVVSDLGIEVAVNERVDAVNIKGVDILVICGGLRTPLRDSPPIHKLITKALEEEIWIGSLWNGTYFLAAAGMFDLAECATHPDSRDLIRERYPNTRIGNASYTIENKSFTCVGPNSAIRVMQDLIEKLFGADMKRGVNGILNVDENRSVNSAFSSGVNYIPKNLEIIIELMENNLEEPLDITDFSDYTSLSRRQIERLFSKYVNTSPSRYYLELRLNKGRQLLRKTDYSISEVAIACGFTTQTHFSHSFKMVFGSSPTQFRQAGRDSA</sequence>
<protein>
    <submittedName>
        <fullName evidence="5">Transcriptional regulator, AraC family with amidase-like domain</fullName>
    </submittedName>
</protein>
<dbReference type="GO" id="GO:0043565">
    <property type="term" value="F:sequence-specific DNA binding"/>
    <property type="evidence" value="ECO:0007669"/>
    <property type="project" value="InterPro"/>
</dbReference>
<dbReference type="InterPro" id="IPR018062">
    <property type="entry name" value="HTH_AraC-typ_CS"/>
</dbReference>
<dbReference type="SMART" id="SM00342">
    <property type="entry name" value="HTH_ARAC"/>
    <property type="match status" value="1"/>
</dbReference>
<proteinExistence type="predicted"/>
<keyword evidence="3" id="KW-0804">Transcription</keyword>
<feature type="domain" description="HTH araC/xylS-type" evidence="4">
    <location>
        <begin position="238"/>
        <end position="336"/>
    </location>
</feature>
<evidence type="ECO:0000313" key="5">
    <source>
        <dbReference type="EMBL" id="SEG67349.1"/>
    </source>
</evidence>
<dbReference type="InterPro" id="IPR029062">
    <property type="entry name" value="Class_I_gatase-like"/>
</dbReference>
<name>A0A1H6C306_9GAMM</name>
<gene>
    <name evidence="5" type="ORF">SAMN05444390_103127</name>
</gene>
<dbReference type="AlphaFoldDB" id="A0A1H6C306"/>
<dbReference type="PROSITE" id="PS00041">
    <property type="entry name" value="HTH_ARAC_FAMILY_1"/>
    <property type="match status" value="1"/>
</dbReference>
<dbReference type="PROSITE" id="PS01124">
    <property type="entry name" value="HTH_ARAC_FAMILY_2"/>
    <property type="match status" value="1"/>
</dbReference>
<dbReference type="SUPFAM" id="SSF52317">
    <property type="entry name" value="Class I glutamine amidotransferase-like"/>
    <property type="match status" value="1"/>
</dbReference>
<dbReference type="OrthoDB" id="6057514at2"/>
<dbReference type="Gene3D" id="1.10.10.60">
    <property type="entry name" value="Homeodomain-like"/>
    <property type="match status" value="1"/>
</dbReference>
<dbReference type="EMBL" id="FNVQ01000003">
    <property type="protein sequence ID" value="SEG67349.1"/>
    <property type="molecule type" value="Genomic_DNA"/>
</dbReference>
<evidence type="ECO:0000313" key="6">
    <source>
        <dbReference type="Proteomes" id="UP000236745"/>
    </source>
</evidence>
<dbReference type="Pfam" id="PF12833">
    <property type="entry name" value="HTH_18"/>
    <property type="match status" value="1"/>
</dbReference>
<dbReference type="RefSeq" id="WP_104003984.1">
    <property type="nucleotide sequence ID" value="NZ_FNVQ01000003.1"/>
</dbReference>
<keyword evidence="2" id="KW-0238">DNA-binding</keyword>